<keyword evidence="6" id="KW-0131">Cell cycle</keyword>
<protein>
    <submittedName>
        <fullName evidence="7">Uncharacterized protein</fullName>
    </submittedName>
</protein>
<evidence type="ECO:0000256" key="4">
    <source>
        <dbReference type="ARBA" id="ARBA00022840"/>
    </source>
</evidence>
<keyword evidence="3" id="KW-0227">DNA damage</keyword>
<keyword evidence="8" id="KW-1185">Reference proteome</keyword>
<dbReference type="PANTHER" id="PTHR12172">
    <property type="entry name" value="CELL CYCLE CHECKPOINT PROTEIN RAD17"/>
    <property type="match status" value="1"/>
</dbReference>
<dbReference type="OMA" id="IMATEFM"/>
<organism evidence="7 8">
    <name type="scientific">Ciona savignyi</name>
    <name type="common">Pacific transparent sea squirt</name>
    <dbReference type="NCBI Taxonomy" id="51511"/>
    <lineage>
        <taxon>Eukaryota</taxon>
        <taxon>Metazoa</taxon>
        <taxon>Chordata</taxon>
        <taxon>Tunicata</taxon>
        <taxon>Ascidiacea</taxon>
        <taxon>Phlebobranchia</taxon>
        <taxon>Cionidae</taxon>
        <taxon>Ciona</taxon>
    </lineage>
</organism>
<dbReference type="AlphaFoldDB" id="H2ZNF0"/>
<dbReference type="InterPro" id="IPR004582">
    <property type="entry name" value="Checkpoint_prot_Rad17_Rad24"/>
</dbReference>
<dbReference type="eggNOG" id="KOG1970">
    <property type="taxonomic scope" value="Eukaryota"/>
</dbReference>
<dbReference type="HOGENOM" id="CLU_871412_0_0_1"/>
<dbReference type="InParanoid" id="H2ZNF0"/>
<dbReference type="GO" id="GO:0000077">
    <property type="term" value="P:DNA damage checkpoint signaling"/>
    <property type="evidence" value="ECO:0007669"/>
    <property type="project" value="TreeGrafter"/>
</dbReference>
<evidence type="ECO:0000313" key="7">
    <source>
        <dbReference type="Ensembl" id="ENSCSAVP00000019116.1"/>
    </source>
</evidence>
<reference evidence="8" key="1">
    <citation type="submission" date="2003-08" db="EMBL/GenBank/DDBJ databases">
        <authorList>
            <person name="Birren B."/>
            <person name="Nusbaum C."/>
            <person name="Abebe A."/>
            <person name="Abouelleil A."/>
            <person name="Adekoya E."/>
            <person name="Ait-zahra M."/>
            <person name="Allen N."/>
            <person name="Allen T."/>
            <person name="An P."/>
            <person name="Anderson M."/>
            <person name="Anderson S."/>
            <person name="Arachchi H."/>
            <person name="Armbruster J."/>
            <person name="Bachantsang P."/>
            <person name="Baldwin J."/>
            <person name="Barry A."/>
            <person name="Bayul T."/>
            <person name="Blitshsteyn B."/>
            <person name="Bloom T."/>
            <person name="Blye J."/>
            <person name="Boguslavskiy L."/>
            <person name="Borowsky M."/>
            <person name="Boukhgalter B."/>
            <person name="Brunache A."/>
            <person name="Butler J."/>
            <person name="Calixte N."/>
            <person name="Calvo S."/>
            <person name="Camarata J."/>
            <person name="Campo K."/>
            <person name="Chang J."/>
            <person name="Cheshatsang Y."/>
            <person name="Citroen M."/>
            <person name="Collymore A."/>
            <person name="Considine T."/>
            <person name="Cook A."/>
            <person name="Cooke P."/>
            <person name="Corum B."/>
            <person name="Cuomo C."/>
            <person name="David R."/>
            <person name="Dawoe T."/>
            <person name="Degray S."/>
            <person name="Dodge S."/>
            <person name="Dooley K."/>
            <person name="Dorje P."/>
            <person name="Dorjee K."/>
            <person name="Dorris L."/>
            <person name="Duffey N."/>
            <person name="Dupes A."/>
            <person name="Elkins T."/>
            <person name="Engels R."/>
            <person name="Erickson J."/>
            <person name="Farina A."/>
            <person name="Faro S."/>
            <person name="Ferreira P."/>
            <person name="Fischer H."/>
            <person name="Fitzgerald M."/>
            <person name="Foley K."/>
            <person name="Gage D."/>
            <person name="Galagan J."/>
            <person name="Gearin G."/>
            <person name="Gnerre S."/>
            <person name="Gnirke A."/>
            <person name="Goyette A."/>
            <person name="Graham J."/>
            <person name="Grandbois E."/>
            <person name="Gyaltsen K."/>
            <person name="Hafez N."/>
            <person name="Hagopian D."/>
            <person name="Hagos B."/>
            <person name="Hall J."/>
            <person name="Hatcher B."/>
            <person name="Heller A."/>
            <person name="Higgins H."/>
            <person name="Honan T."/>
            <person name="Horn A."/>
            <person name="Houde N."/>
            <person name="Hughes L."/>
            <person name="Hulme W."/>
            <person name="Husby E."/>
            <person name="Iliev I."/>
            <person name="Jaffe D."/>
            <person name="Jones C."/>
            <person name="Kamal M."/>
            <person name="Kamat A."/>
            <person name="Kamvysselis M."/>
            <person name="Karlsson E."/>
            <person name="Kells C."/>
            <person name="Kieu A."/>
            <person name="Kisner P."/>
            <person name="Kodira C."/>
            <person name="Kulbokas E."/>
            <person name="Labutti K."/>
            <person name="Lama D."/>
            <person name="Landers T."/>
            <person name="Leger J."/>
            <person name="Levine S."/>
            <person name="Lewis D."/>
            <person name="Lewis T."/>
            <person name="Lindblad-toh K."/>
            <person name="Liu X."/>
            <person name="Lokyitsang T."/>
            <person name="Lokyitsang Y."/>
            <person name="Lucien O."/>
            <person name="Lui A."/>
            <person name="Ma L.J."/>
            <person name="Mabbitt R."/>
            <person name="Macdonald J."/>
            <person name="Maclean C."/>
            <person name="Major J."/>
            <person name="Manning J."/>
            <person name="Marabella R."/>
            <person name="Maru K."/>
            <person name="Matthews C."/>
            <person name="Mauceli E."/>
            <person name="Mccarthy M."/>
            <person name="Mcdonough S."/>
            <person name="Mcghee T."/>
            <person name="Meldrim J."/>
            <person name="Meneus L."/>
            <person name="Mesirov J."/>
            <person name="Mihalev A."/>
            <person name="Mihova T."/>
            <person name="Mikkelsen T."/>
            <person name="Mlenga V."/>
            <person name="Moru K."/>
            <person name="Mozes J."/>
            <person name="Mulrain L."/>
            <person name="Munson G."/>
            <person name="Naylor J."/>
            <person name="Newes C."/>
            <person name="Nguyen C."/>
            <person name="Nguyen N."/>
            <person name="Nguyen T."/>
            <person name="Nicol R."/>
            <person name="Nielsen C."/>
            <person name="Nizzari M."/>
            <person name="Norbu C."/>
            <person name="Norbu N."/>
            <person name="O'donnell P."/>
            <person name="Okoawo O."/>
            <person name="O'leary S."/>
            <person name="Omotosho B."/>
            <person name="O'neill K."/>
            <person name="Osman S."/>
            <person name="Parker S."/>
            <person name="Perrin D."/>
            <person name="Phunkhang P."/>
            <person name="Piqani B."/>
            <person name="Purcell S."/>
            <person name="Rachupka T."/>
            <person name="Ramasamy U."/>
            <person name="Rameau R."/>
            <person name="Ray V."/>
            <person name="Raymond C."/>
            <person name="Retta R."/>
            <person name="Richardson S."/>
            <person name="Rise C."/>
            <person name="Rodriguez J."/>
            <person name="Rogers J."/>
            <person name="Rogov P."/>
            <person name="Rutman M."/>
            <person name="Schupbach R."/>
            <person name="Seaman C."/>
            <person name="Settipalli S."/>
            <person name="Sharpe T."/>
            <person name="Sheridan J."/>
            <person name="Sherpa N."/>
            <person name="Shi J."/>
            <person name="Smirnov S."/>
            <person name="Smith C."/>
            <person name="Sougnez C."/>
            <person name="Spencer B."/>
            <person name="Stalker J."/>
            <person name="Stange-thomann N."/>
            <person name="Stavropoulos S."/>
            <person name="Stetson K."/>
            <person name="Stone C."/>
            <person name="Stone S."/>
            <person name="Stubbs M."/>
            <person name="Talamas J."/>
            <person name="Tchuinga P."/>
            <person name="Tenzing P."/>
            <person name="Tesfaye S."/>
            <person name="Theodore J."/>
            <person name="Thoulutsang Y."/>
            <person name="Topham K."/>
            <person name="Towey S."/>
            <person name="Tsamla T."/>
            <person name="Tsomo N."/>
            <person name="Vallee D."/>
            <person name="Vassiliev H."/>
            <person name="Venkataraman V."/>
            <person name="Vinson J."/>
            <person name="Vo A."/>
            <person name="Wade C."/>
            <person name="Wang S."/>
            <person name="Wangchuk T."/>
            <person name="Wangdi T."/>
            <person name="Whittaker C."/>
            <person name="Wilkinson J."/>
            <person name="Wu Y."/>
            <person name="Wyman D."/>
            <person name="Yadav S."/>
            <person name="Yang S."/>
            <person name="Yang X."/>
            <person name="Yeager S."/>
            <person name="Yee E."/>
            <person name="Young G."/>
            <person name="Zainoun J."/>
            <person name="Zembeck L."/>
            <person name="Zimmer A."/>
            <person name="Zody M."/>
            <person name="Lander E."/>
        </authorList>
    </citation>
    <scope>NUCLEOTIDE SEQUENCE [LARGE SCALE GENOMIC DNA]</scope>
</reference>
<dbReference type="PANTHER" id="PTHR12172:SF0">
    <property type="entry name" value="CELL CYCLE CHECKPOINT PROTEIN RAD17"/>
    <property type="match status" value="1"/>
</dbReference>
<reference evidence="7" key="2">
    <citation type="submission" date="2025-08" db="UniProtKB">
        <authorList>
            <consortium name="Ensembl"/>
        </authorList>
    </citation>
    <scope>IDENTIFICATION</scope>
</reference>
<name>H2ZNF0_CIOSA</name>
<evidence type="ECO:0000256" key="5">
    <source>
        <dbReference type="ARBA" id="ARBA00023242"/>
    </source>
</evidence>
<dbReference type="GO" id="GO:0005524">
    <property type="term" value="F:ATP binding"/>
    <property type="evidence" value="ECO:0007669"/>
    <property type="project" value="UniProtKB-KW"/>
</dbReference>
<dbReference type="Ensembl" id="ENSCSAVT00000019323.1">
    <property type="protein sequence ID" value="ENSCSAVP00000019116.1"/>
    <property type="gene ID" value="ENSCSAVG00000011224.1"/>
</dbReference>
<comment type="subcellular location">
    <subcellularLocation>
        <location evidence="1">Nucleus</location>
    </subcellularLocation>
</comment>
<evidence type="ECO:0000313" key="8">
    <source>
        <dbReference type="Proteomes" id="UP000007875"/>
    </source>
</evidence>
<evidence type="ECO:0000256" key="2">
    <source>
        <dbReference type="ARBA" id="ARBA00022741"/>
    </source>
</evidence>
<evidence type="ECO:0000256" key="6">
    <source>
        <dbReference type="ARBA" id="ARBA00023306"/>
    </source>
</evidence>
<dbReference type="Proteomes" id="UP000007875">
    <property type="component" value="Unassembled WGS sequence"/>
</dbReference>
<dbReference type="Gene3D" id="1.10.8.60">
    <property type="match status" value="1"/>
</dbReference>
<dbReference type="GO" id="GO:0003682">
    <property type="term" value="F:chromatin binding"/>
    <property type="evidence" value="ECO:0007669"/>
    <property type="project" value="TreeGrafter"/>
</dbReference>
<dbReference type="GeneTree" id="ENSGT00440000039046"/>
<keyword evidence="4" id="KW-0067">ATP-binding</keyword>
<dbReference type="GO" id="GO:0005634">
    <property type="term" value="C:nucleus"/>
    <property type="evidence" value="ECO:0007669"/>
    <property type="project" value="UniProtKB-SubCell"/>
</dbReference>
<dbReference type="GO" id="GO:0033314">
    <property type="term" value="P:mitotic DNA replication checkpoint signaling"/>
    <property type="evidence" value="ECO:0007669"/>
    <property type="project" value="TreeGrafter"/>
</dbReference>
<sequence>MTKALSRVGSAEHCTLSKDEISNIASTSSGDIRAAINNLQFSSISGFVPKSLKHGKAKPVTLGGKDTSMIMFRALGKIFYCKREKRKESDSMSSPTHRDDLIVQPEDILDQCCLSGSAFGLFLHQNFINFFDDNPLEDVAASLEHLSSSDVVGSSITSSDMSTNSRVSLDYYEGVIAARGLTYSNSLRATADLCAKSSGAWRPLHKPAWFQVRRKRQESEIQSHFLFSRMMQADLVLSTLPYLFHLKSHCELNPAQRMFATDIVVLPKWKVYRSENNDRLTEHETGSIETKEVEVKKKLNLDIEPSIQDDDVEIDDFSD</sequence>
<keyword evidence="5" id="KW-0539">Nucleus</keyword>
<dbReference type="GO" id="GO:0003689">
    <property type="term" value="F:DNA clamp loader activity"/>
    <property type="evidence" value="ECO:0007669"/>
    <property type="project" value="TreeGrafter"/>
</dbReference>
<proteinExistence type="predicted"/>
<evidence type="ECO:0000256" key="3">
    <source>
        <dbReference type="ARBA" id="ARBA00022763"/>
    </source>
</evidence>
<dbReference type="GO" id="GO:0006281">
    <property type="term" value="P:DNA repair"/>
    <property type="evidence" value="ECO:0007669"/>
    <property type="project" value="InterPro"/>
</dbReference>
<evidence type="ECO:0000256" key="1">
    <source>
        <dbReference type="ARBA" id="ARBA00004123"/>
    </source>
</evidence>
<dbReference type="STRING" id="51511.ENSCSAVP00000019116"/>
<reference evidence="7" key="3">
    <citation type="submission" date="2025-09" db="UniProtKB">
        <authorList>
            <consortium name="Ensembl"/>
        </authorList>
    </citation>
    <scope>IDENTIFICATION</scope>
</reference>
<accession>H2ZNF0</accession>
<keyword evidence="2" id="KW-0547">Nucleotide-binding</keyword>